<sequence length="381" mass="41295">MEIYNKELEIQGNNELCQSVKKINIKAQLGKIYAIDSFGAFMIAGASWVALLAARGFSTLEIGWFESIFHVVSMICEVPSGAVSDVFGRKKSMVLAQIMSMLSAMIMIFTDSFISIAFAMGVSALSYNLASGTREALAYDSMKKAGVEKNYEDFFSKDMIIYEIFSSLATLLAGVALMLGYRRAYLVDIIIGSVALVFALSLTEVHAEGHESMEVAGRFKEVAIGSIKFLKENRKARLIILFNAAIGAVAVLIAFFMQAKLPEVGLRPVLLGPALFVIGLSGALGSKTVTFFNKLGYRTIGLISFLGVVLAFASVFVGNPYVMIVGACIGSFADSFIEIRSDVVLNDMIPSGQRATLMSVNSFTYSVIMILLSPVFGWIFG</sequence>
<dbReference type="EMBL" id="FNZX01000003">
    <property type="protein sequence ID" value="SEK19142.1"/>
    <property type="molecule type" value="Genomic_DNA"/>
</dbReference>
<comment type="subcellular location">
    <subcellularLocation>
        <location evidence="1">Cell membrane</location>
        <topology evidence="1">Multi-pass membrane protein</topology>
    </subcellularLocation>
</comment>
<keyword evidence="4 6" id="KW-1133">Transmembrane helix</keyword>
<feature type="domain" description="Major facilitator superfamily (MFS) profile" evidence="7">
    <location>
        <begin position="25"/>
        <end position="381"/>
    </location>
</feature>
<dbReference type="PANTHER" id="PTHR23530:SF1">
    <property type="entry name" value="PERMEASE, MAJOR FACILITATOR SUPERFAMILY-RELATED"/>
    <property type="match status" value="1"/>
</dbReference>
<dbReference type="InterPro" id="IPR053160">
    <property type="entry name" value="MFS_DHA3_Transporter"/>
</dbReference>
<feature type="transmembrane region" description="Helical" evidence="6">
    <location>
        <begin position="159"/>
        <end position="179"/>
    </location>
</feature>
<dbReference type="InterPro" id="IPR005829">
    <property type="entry name" value="Sugar_transporter_CS"/>
</dbReference>
<protein>
    <submittedName>
        <fullName evidence="8">Major Facilitator Superfamily protein</fullName>
    </submittedName>
</protein>
<dbReference type="InterPro" id="IPR036259">
    <property type="entry name" value="MFS_trans_sf"/>
</dbReference>
<dbReference type="PROSITE" id="PS00216">
    <property type="entry name" value="SUGAR_TRANSPORT_1"/>
    <property type="match status" value="1"/>
</dbReference>
<evidence type="ECO:0000313" key="9">
    <source>
        <dbReference type="Proteomes" id="UP000182321"/>
    </source>
</evidence>
<keyword evidence="3 6" id="KW-0812">Transmembrane</keyword>
<evidence type="ECO:0000259" key="7">
    <source>
        <dbReference type="PROSITE" id="PS50850"/>
    </source>
</evidence>
<dbReference type="GO" id="GO:0022857">
    <property type="term" value="F:transmembrane transporter activity"/>
    <property type="evidence" value="ECO:0007669"/>
    <property type="project" value="InterPro"/>
</dbReference>
<proteinExistence type="predicted"/>
<dbReference type="PANTHER" id="PTHR23530">
    <property type="entry name" value="TRANSPORT PROTEIN-RELATED"/>
    <property type="match status" value="1"/>
</dbReference>
<feature type="transmembrane region" description="Helical" evidence="6">
    <location>
        <begin position="265"/>
        <end position="283"/>
    </location>
</feature>
<evidence type="ECO:0000256" key="2">
    <source>
        <dbReference type="ARBA" id="ARBA00022448"/>
    </source>
</evidence>
<dbReference type="SUPFAM" id="SSF103473">
    <property type="entry name" value="MFS general substrate transporter"/>
    <property type="match status" value="1"/>
</dbReference>
<keyword evidence="9" id="KW-1185">Reference proteome</keyword>
<keyword evidence="5 6" id="KW-0472">Membrane</keyword>
<evidence type="ECO:0000313" key="8">
    <source>
        <dbReference type="EMBL" id="SEK19142.1"/>
    </source>
</evidence>
<dbReference type="GO" id="GO:0005886">
    <property type="term" value="C:plasma membrane"/>
    <property type="evidence" value="ECO:0007669"/>
    <property type="project" value="UniProtKB-SubCell"/>
</dbReference>
<evidence type="ECO:0000256" key="4">
    <source>
        <dbReference type="ARBA" id="ARBA00022989"/>
    </source>
</evidence>
<dbReference type="InterPro" id="IPR020846">
    <property type="entry name" value="MFS_dom"/>
</dbReference>
<evidence type="ECO:0000256" key="1">
    <source>
        <dbReference type="ARBA" id="ARBA00004651"/>
    </source>
</evidence>
<feature type="transmembrane region" description="Helical" evidence="6">
    <location>
        <begin position="238"/>
        <end position="259"/>
    </location>
</feature>
<accession>A0A1H7F4C1</accession>
<dbReference type="InterPro" id="IPR011701">
    <property type="entry name" value="MFS"/>
</dbReference>
<feature type="transmembrane region" description="Helical" evidence="6">
    <location>
        <begin position="360"/>
        <end position="380"/>
    </location>
</feature>
<evidence type="ECO:0000256" key="3">
    <source>
        <dbReference type="ARBA" id="ARBA00022692"/>
    </source>
</evidence>
<gene>
    <name evidence="8" type="ORF">SAMN02910377_00224</name>
</gene>
<keyword evidence="2" id="KW-0813">Transport</keyword>
<name>A0A1H7F4C1_9FIRM</name>
<feature type="transmembrane region" description="Helical" evidence="6">
    <location>
        <begin position="32"/>
        <end position="54"/>
    </location>
</feature>
<evidence type="ECO:0000256" key="5">
    <source>
        <dbReference type="ARBA" id="ARBA00023136"/>
    </source>
</evidence>
<feature type="transmembrane region" description="Helical" evidence="6">
    <location>
        <begin position="98"/>
        <end position="125"/>
    </location>
</feature>
<dbReference type="PROSITE" id="PS50850">
    <property type="entry name" value="MFS"/>
    <property type="match status" value="1"/>
</dbReference>
<feature type="transmembrane region" description="Helical" evidence="6">
    <location>
        <begin position="295"/>
        <end position="315"/>
    </location>
</feature>
<dbReference type="Proteomes" id="UP000182321">
    <property type="component" value="Unassembled WGS sequence"/>
</dbReference>
<organism evidence="8 9">
    <name type="scientific">Pseudobutyrivibrio ruminis</name>
    <dbReference type="NCBI Taxonomy" id="46206"/>
    <lineage>
        <taxon>Bacteria</taxon>
        <taxon>Bacillati</taxon>
        <taxon>Bacillota</taxon>
        <taxon>Clostridia</taxon>
        <taxon>Lachnospirales</taxon>
        <taxon>Lachnospiraceae</taxon>
        <taxon>Pseudobutyrivibrio</taxon>
    </lineage>
</organism>
<reference evidence="9" key="1">
    <citation type="submission" date="2016-10" db="EMBL/GenBank/DDBJ databases">
        <authorList>
            <person name="Varghese N."/>
        </authorList>
    </citation>
    <scope>NUCLEOTIDE SEQUENCE [LARGE SCALE GENOMIC DNA]</scope>
    <source>
        <strain evidence="9">ACV-9</strain>
    </source>
</reference>
<evidence type="ECO:0000256" key="6">
    <source>
        <dbReference type="SAM" id="Phobius"/>
    </source>
</evidence>
<dbReference type="Pfam" id="PF07690">
    <property type="entry name" value="MFS_1"/>
    <property type="match status" value="1"/>
</dbReference>
<dbReference type="AlphaFoldDB" id="A0A1H7F4C1"/>
<dbReference type="RefSeq" id="WP_074788731.1">
    <property type="nucleotide sequence ID" value="NZ_FNZX01000003.1"/>
</dbReference>
<dbReference type="Gene3D" id="1.20.1250.20">
    <property type="entry name" value="MFS general substrate transporter like domains"/>
    <property type="match status" value="1"/>
</dbReference>